<keyword evidence="2 5" id="KW-0554">One-carbon metabolism</keyword>
<feature type="binding site" evidence="7">
    <location>
        <position position="308"/>
    </location>
    <ligand>
        <name>NAD(+)</name>
        <dbReference type="ChEBI" id="CHEBI:57540"/>
    </ligand>
</feature>
<comment type="similarity">
    <text evidence="1 5 9">Belongs to the adenosylhomocysteinase family.</text>
</comment>
<dbReference type="EMBL" id="CP157390">
    <property type="protein sequence ID" value="XBM46871.1"/>
    <property type="molecule type" value="Genomic_DNA"/>
</dbReference>
<evidence type="ECO:0000259" key="10">
    <source>
        <dbReference type="SMART" id="SM00997"/>
    </source>
</evidence>
<dbReference type="GO" id="GO:0006730">
    <property type="term" value="P:one-carbon metabolic process"/>
    <property type="evidence" value="ECO:0007669"/>
    <property type="project" value="UniProtKB-UniRule"/>
</dbReference>
<dbReference type="PANTHER" id="PTHR23420:SF0">
    <property type="entry name" value="ADENOSYLHOMOCYSTEINASE"/>
    <property type="match status" value="1"/>
</dbReference>
<dbReference type="InterPro" id="IPR020082">
    <property type="entry name" value="S-Ado-L-homoCys_hydrolase_CS"/>
</dbReference>
<dbReference type="GO" id="GO:0005829">
    <property type="term" value="C:cytosol"/>
    <property type="evidence" value="ECO:0007669"/>
    <property type="project" value="TreeGrafter"/>
</dbReference>
<dbReference type="Pfam" id="PF00670">
    <property type="entry name" value="AdoHcyase_NAD"/>
    <property type="match status" value="1"/>
</dbReference>
<feature type="binding site" evidence="5 6">
    <location>
        <position position="246"/>
    </location>
    <ligand>
        <name>substrate</name>
    </ligand>
</feature>
<dbReference type="Gene3D" id="3.40.50.1480">
    <property type="entry name" value="Adenosylhomocysteinase-like"/>
    <property type="match status" value="1"/>
</dbReference>
<dbReference type="RefSeq" id="WP_348786850.1">
    <property type="nucleotide sequence ID" value="NZ_CP157390.1"/>
</dbReference>
<comment type="pathway">
    <text evidence="5 8">Amino-acid biosynthesis; L-homocysteine biosynthesis; L-homocysteine from S-adenosyl-L-homocysteine: step 1/1.</text>
</comment>
<name>A0AAU7G7E1_9MICO</name>
<dbReference type="SUPFAM" id="SSF52283">
    <property type="entry name" value="Formate/glycerate dehydrogenase catalytic domain-like"/>
    <property type="match status" value="1"/>
</dbReference>
<dbReference type="SMART" id="SM00996">
    <property type="entry name" value="AdoHcyase"/>
    <property type="match status" value="1"/>
</dbReference>
<dbReference type="PROSITE" id="PS00739">
    <property type="entry name" value="ADOHCYASE_2"/>
    <property type="match status" value="1"/>
</dbReference>
<dbReference type="Gene3D" id="3.40.50.720">
    <property type="entry name" value="NAD(P)-binding Rossmann-like Domain"/>
    <property type="match status" value="1"/>
</dbReference>
<comment type="catalytic activity">
    <reaction evidence="5 8">
        <text>S-adenosyl-L-homocysteine + H2O = L-homocysteine + adenosine</text>
        <dbReference type="Rhea" id="RHEA:21708"/>
        <dbReference type="ChEBI" id="CHEBI:15377"/>
        <dbReference type="ChEBI" id="CHEBI:16335"/>
        <dbReference type="ChEBI" id="CHEBI:57856"/>
        <dbReference type="ChEBI" id="CHEBI:58199"/>
        <dbReference type="EC" id="3.13.2.1"/>
    </reaction>
</comment>
<feature type="binding site" evidence="5 6">
    <location>
        <position position="154"/>
    </location>
    <ligand>
        <name>substrate</name>
    </ligand>
</feature>
<dbReference type="Pfam" id="PF05221">
    <property type="entry name" value="AdoHcyase"/>
    <property type="match status" value="1"/>
</dbReference>
<comment type="caution">
    <text evidence="5">Lacks conserved residue(s) required for the propagation of feature annotation.</text>
</comment>
<dbReference type="FunFam" id="3.40.50.720:FF:000004">
    <property type="entry name" value="Adenosylhomocysteinase"/>
    <property type="match status" value="1"/>
</dbReference>
<protein>
    <recommendedName>
        <fullName evidence="5">Adenosylhomocysteinase</fullName>
        <ecNumber evidence="5">3.13.2.1</ecNumber>
    </recommendedName>
    <alternativeName>
        <fullName evidence="5">S-adenosyl-L-homocysteine hydrolase</fullName>
        <shortName evidence="5">AdoHcyase</shortName>
    </alternativeName>
</protein>
<evidence type="ECO:0000256" key="5">
    <source>
        <dbReference type="HAMAP-Rule" id="MF_00563"/>
    </source>
</evidence>
<dbReference type="InterPro" id="IPR015878">
    <property type="entry name" value="Ado_hCys_hydrolase_NAD-bd"/>
</dbReference>
<dbReference type="NCBIfam" id="TIGR00936">
    <property type="entry name" value="ahcY"/>
    <property type="match status" value="1"/>
</dbReference>
<dbReference type="GO" id="GO:0033353">
    <property type="term" value="P:S-adenosylmethionine cycle"/>
    <property type="evidence" value="ECO:0007669"/>
    <property type="project" value="TreeGrafter"/>
</dbReference>
<comment type="cofactor">
    <cofactor evidence="5 7 8">
        <name>NAD(+)</name>
        <dbReference type="ChEBI" id="CHEBI:57540"/>
    </cofactor>
    <text evidence="5 7 8">Binds 1 NAD(+) per subunit.</text>
</comment>
<feature type="binding site" evidence="5 7">
    <location>
        <position position="407"/>
    </location>
    <ligand>
        <name>NAD(+)</name>
        <dbReference type="ChEBI" id="CHEBI:57540"/>
    </ligand>
</feature>
<dbReference type="PANTHER" id="PTHR23420">
    <property type="entry name" value="ADENOSYLHOMOCYSTEINASE"/>
    <property type="match status" value="1"/>
</dbReference>
<evidence type="ECO:0000256" key="9">
    <source>
        <dbReference type="RuleBase" id="RU004166"/>
    </source>
</evidence>
<dbReference type="SMART" id="SM00997">
    <property type="entry name" value="AdoHcyase_NAD"/>
    <property type="match status" value="1"/>
</dbReference>
<dbReference type="GO" id="GO:0071269">
    <property type="term" value="P:L-homocysteine biosynthetic process"/>
    <property type="evidence" value="ECO:0007669"/>
    <property type="project" value="UniProtKB-UniRule"/>
</dbReference>
<feature type="binding site" evidence="5">
    <location>
        <position position="338"/>
    </location>
    <ligand>
        <name>NAD(+)</name>
        <dbReference type="ChEBI" id="CHEBI:57540"/>
    </ligand>
</feature>
<feature type="binding site" evidence="5 6">
    <location>
        <position position="250"/>
    </location>
    <ligand>
        <name>substrate</name>
    </ligand>
</feature>
<dbReference type="SUPFAM" id="SSF51735">
    <property type="entry name" value="NAD(P)-binding Rossmann-fold domains"/>
    <property type="match status" value="1"/>
</dbReference>
<comment type="function">
    <text evidence="5">May play a key role in the regulation of the intracellular concentration of adenosylhomocysteine.</text>
</comment>
<keyword evidence="5" id="KW-0963">Cytoplasm</keyword>
<dbReference type="InterPro" id="IPR036291">
    <property type="entry name" value="NAD(P)-bd_dom_sf"/>
</dbReference>
<gene>
    <name evidence="5 11" type="primary">ahcY</name>
    <name evidence="11" type="ORF">AAME72_12340</name>
</gene>
<dbReference type="EC" id="3.13.2.1" evidence="5"/>
<keyword evidence="4 5" id="KW-0520">NAD</keyword>
<evidence type="ECO:0000256" key="8">
    <source>
        <dbReference type="RuleBase" id="RU000548"/>
    </source>
</evidence>
<reference evidence="11" key="1">
    <citation type="submission" date="2024-05" db="EMBL/GenBank/DDBJ databases">
        <title>The Natural Products Discovery Center: Release of the First 8490 Sequenced Strains for Exploring Actinobacteria Biosynthetic Diversity.</title>
        <authorList>
            <person name="Kalkreuter E."/>
            <person name="Kautsar S.A."/>
            <person name="Yang D."/>
            <person name="Bader C.D."/>
            <person name="Teijaro C.N."/>
            <person name="Fluegel L."/>
            <person name="Davis C.M."/>
            <person name="Simpson J.R."/>
            <person name="Lauterbach L."/>
            <person name="Steele A.D."/>
            <person name="Gui C."/>
            <person name="Meng S."/>
            <person name="Li G."/>
            <person name="Viehrig K."/>
            <person name="Ye F."/>
            <person name="Su P."/>
            <person name="Kiefer A.F."/>
            <person name="Nichols A."/>
            <person name="Cepeda A.J."/>
            <person name="Yan W."/>
            <person name="Fan B."/>
            <person name="Jiang Y."/>
            <person name="Adhikari A."/>
            <person name="Zheng C.-J."/>
            <person name="Schuster L."/>
            <person name="Cowan T.M."/>
            <person name="Smanski M.J."/>
            <person name="Chevrette M.G."/>
            <person name="de Carvalho L.P.S."/>
            <person name="Shen B."/>
        </authorList>
    </citation>
    <scope>NUCLEOTIDE SEQUENCE</scope>
    <source>
        <strain evidence="11">NPDC080035</strain>
    </source>
</reference>
<feature type="binding site" evidence="5 7">
    <location>
        <begin position="217"/>
        <end position="219"/>
    </location>
    <ligand>
        <name>NAD(+)</name>
        <dbReference type="ChEBI" id="CHEBI:57540"/>
    </ligand>
</feature>
<dbReference type="InterPro" id="IPR042172">
    <property type="entry name" value="Adenosylhomocyst_ase-like_sf"/>
</dbReference>
<feature type="binding site" evidence="7">
    <location>
        <begin position="282"/>
        <end position="287"/>
    </location>
    <ligand>
        <name>NAD(+)</name>
        <dbReference type="ChEBI" id="CHEBI:57540"/>
    </ligand>
</feature>
<dbReference type="CDD" id="cd00401">
    <property type="entry name" value="SAHH"/>
    <property type="match status" value="1"/>
</dbReference>
<evidence type="ECO:0000256" key="2">
    <source>
        <dbReference type="ARBA" id="ARBA00022563"/>
    </source>
</evidence>
<sequence>MPSSVTETSLPFKVADLSLAAAGRHQIRLAENEMPGLMSLREEFGESKPLAGARIAGSLHMTVQTAVLIETLVALGAQVRWASCNIFSTQDEAAAAIAVGPDGTPESPAGVPVFAWKGETLEEYWWCTQQIFDWSAEAAEAGADWIGPNLILDDGGDATLLVHKGREFELAGVVPEDAEGDSHEYRVILAALRRSLAASPDRWTRIADGILGVTEETTTGVHRLYELAKHGELLFPAINVNDSVTKSKFDNKYGIRHSLPDGLNRATDVLIGGKVAFVAGYGDVGKGAAEALRGQGARVIVSEIDPINALQAAMDGYQVARLESVADQVDILITGTGNVNVVTLDHILSLKHLAVVANVGHFDNEIDMASLEALPGAEKIEIKPQVHEWRLPNGRSVLVLSEGRLMNLGNATGHPSFVMSNSFANQVLAQLELYVSTENYPIGVYVLPKHLDEKVARLHLASLGVELTTLTDEQAAYIGVPVDGPYKVDHYRY</sequence>
<evidence type="ECO:0000313" key="11">
    <source>
        <dbReference type="EMBL" id="XBM46871.1"/>
    </source>
</evidence>
<evidence type="ECO:0000256" key="3">
    <source>
        <dbReference type="ARBA" id="ARBA00022801"/>
    </source>
</evidence>
<dbReference type="PIRSF" id="PIRSF001109">
    <property type="entry name" value="Ad_hcy_hydrolase"/>
    <property type="match status" value="1"/>
</dbReference>
<evidence type="ECO:0000256" key="6">
    <source>
        <dbReference type="PIRSR" id="PIRSR001109-1"/>
    </source>
</evidence>
<feature type="binding site" evidence="5 7">
    <location>
        <position position="303"/>
    </location>
    <ligand>
        <name>NAD(+)</name>
        <dbReference type="ChEBI" id="CHEBI:57540"/>
    </ligand>
</feature>
<evidence type="ECO:0000256" key="7">
    <source>
        <dbReference type="PIRSR" id="PIRSR001109-2"/>
    </source>
</evidence>
<organism evidence="11">
    <name type="scientific">Leifsonia sp. NPDC080035</name>
    <dbReference type="NCBI Taxonomy" id="3143936"/>
    <lineage>
        <taxon>Bacteria</taxon>
        <taxon>Bacillati</taxon>
        <taxon>Actinomycetota</taxon>
        <taxon>Actinomycetes</taxon>
        <taxon>Micrococcales</taxon>
        <taxon>Microbacteriaceae</taxon>
        <taxon>Leifsonia</taxon>
    </lineage>
</organism>
<dbReference type="GO" id="GO:0004013">
    <property type="term" value="F:adenosylhomocysteinase activity"/>
    <property type="evidence" value="ECO:0007669"/>
    <property type="project" value="UniProtKB-UniRule"/>
</dbReference>
<keyword evidence="3 5" id="KW-0378">Hydrolase</keyword>
<comment type="subcellular location">
    <subcellularLocation>
        <location evidence="5">Cytoplasm</location>
    </subcellularLocation>
</comment>
<proteinExistence type="inferred from homology"/>
<feature type="binding site" evidence="5">
    <location>
        <begin position="280"/>
        <end position="285"/>
    </location>
    <ligand>
        <name>NAD(+)</name>
        <dbReference type="ChEBI" id="CHEBI:57540"/>
    </ligand>
</feature>
<evidence type="ECO:0000256" key="4">
    <source>
        <dbReference type="ARBA" id="ARBA00023027"/>
    </source>
</evidence>
<feature type="binding site" evidence="5 6">
    <location>
        <position position="216"/>
    </location>
    <ligand>
        <name>substrate</name>
    </ligand>
</feature>
<feature type="binding site" evidence="5">
    <location>
        <position position="251"/>
    </location>
    <ligand>
        <name>NAD(+)</name>
        <dbReference type="ChEBI" id="CHEBI:57540"/>
    </ligand>
</feature>
<dbReference type="NCBIfam" id="NF004005">
    <property type="entry name" value="PRK05476.2-3"/>
    <property type="match status" value="1"/>
</dbReference>
<dbReference type="AlphaFoldDB" id="A0AAU7G7E1"/>
<accession>A0AAU7G7E1</accession>
<feature type="binding site" evidence="7">
    <location>
        <position position="414"/>
    </location>
    <ligand>
        <name>NAD(+)</name>
        <dbReference type="ChEBI" id="CHEBI:57540"/>
    </ligand>
</feature>
<feature type="binding site" evidence="5 6">
    <location>
        <position position="62"/>
    </location>
    <ligand>
        <name>substrate</name>
    </ligand>
</feature>
<evidence type="ECO:0000256" key="1">
    <source>
        <dbReference type="ARBA" id="ARBA00007122"/>
    </source>
</evidence>
<dbReference type="HAMAP" id="MF_00563">
    <property type="entry name" value="AdoHcyase"/>
    <property type="match status" value="1"/>
</dbReference>
<feature type="domain" description="S-adenosyl-L-homocysteine hydrolase NAD binding" evidence="10">
    <location>
        <begin position="251"/>
        <end position="413"/>
    </location>
</feature>
<dbReference type="PROSITE" id="PS00738">
    <property type="entry name" value="ADOHCYASE_1"/>
    <property type="match status" value="1"/>
</dbReference>
<dbReference type="InterPro" id="IPR000043">
    <property type="entry name" value="Adenosylhomocysteinase-like"/>
</dbReference>